<evidence type="ECO:0000256" key="5">
    <source>
        <dbReference type="ARBA" id="ARBA00022840"/>
    </source>
</evidence>
<dbReference type="InterPro" id="IPR000719">
    <property type="entry name" value="Prot_kinase_dom"/>
</dbReference>
<dbReference type="SMART" id="SM00220">
    <property type="entry name" value="S_TKc"/>
    <property type="match status" value="1"/>
</dbReference>
<keyword evidence="4" id="KW-0418">Kinase</keyword>
<evidence type="ECO:0000256" key="2">
    <source>
        <dbReference type="ARBA" id="ARBA00022679"/>
    </source>
</evidence>
<reference evidence="7" key="1">
    <citation type="submission" date="2021-01" db="EMBL/GenBank/DDBJ databases">
        <authorList>
            <person name="Corre E."/>
            <person name="Pelletier E."/>
            <person name="Niang G."/>
            <person name="Scheremetjew M."/>
            <person name="Finn R."/>
            <person name="Kale V."/>
            <person name="Holt S."/>
            <person name="Cochrane G."/>
            <person name="Meng A."/>
            <person name="Brown T."/>
            <person name="Cohen L."/>
        </authorList>
    </citation>
    <scope>NUCLEOTIDE SEQUENCE</scope>
    <source>
        <strain evidence="7">CCMP3105</strain>
    </source>
</reference>
<feature type="domain" description="Protein kinase" evidence="6">
    <location>
        <begin position="217"/>
        <end position="514"/>
    </location>
</feature>
<name>A0A7S4VAL6_9DINO</name>
<dbReference type="SUPFAM" id="SSF56112">
    <property type="entry name" value="Protein kinase-like (PK-like)"/>
    <property type="match status" value="1"/>
</dbReference>
<sequence>MAAQVWCERRLRGLVPSDFGEGVRMYSALEAETPKHFEDVWFKLEADGNAEPFASANEIVSQNALVIWASPMEEAQMEALNRLVRAVDDLGQDAPVIFWVPHTVEPEARREIKDLWTIMDNAIRPALEIGLDGVISGEPEGLRLALAIRTKIKESSDLANRLSDAVNERRSRIQQQHFFGECVNSMFWDYLRIRIAPCIPPCDYDLPPGRPDHVGNYSIAEFVGHGSSKNVFRLKPMSSSALASIEQVVKLVDKTRIKEIHDLANLKRTIEVLRLISSLEWRHPNVVRLFEVYHLPSYLCFRMEYGGPENLFLRLQHRQSTGDKRRPLSLAKTISLVTQAVTVLAHLHRGPRVCHRDIKPENFLVSETEEGLRLKLAVFDNAVIQEVEGAINRTPRGTLPFAAPEVLLESEYNPAPADVWSLGVVLLEVMCGIRFLERHLNLQVPAPPTDDKVPRKIKAALEDEGAPCRLLQDHVLSGLQPLLPCIGLMLNGMLCVDVPRRWDAGRALEALERLPEAREALARRQRQM</sequence>
<evidence type="ECO:0000313" key="7">
    <source>
        <dbReference type="EMBL" id="CAE4599673.1"/>
    </source>
</evidence>
<keyword evidence="1" id="KW-0723">Serine/threonine-protein kinase</keyword>
<dbReference type="PROSITE" id="PS50011">
    <property type="entry name" value="PROTEIN_KINASE_DOM"/>
    <property type="match status" value="1"/>
</dbReference>
<evidence type="ECO:0000256" key="4">
    <source>
        <dbReference type="ARBA" id="ARBA00022777"/>
    </source>
</evidence>
<gene>
    <name evidence="7" type="ORF">AMON00008_LOCUS28392</name>
</gene>
<evidence type="ECO:0000259" key="6">
    <source>
        <dbReference type="PROSITE" id="PS50011"/>
    </source>
</evidence>
<dbReference type="InterPro" id="IPR008271">
    <property type="entry name" value="Ser/Thr_kinase_AS"/>
</dbReference>
<dbReference type="GO" id="GO:0005737">
    <property type="term" value="C:cytoplasm"/>
    <property type="evidence" value="ECO:0007669"/>
    <property type="project" value="TreeGrafter"/>
</dbReference>
<keyword evidence="5" id="KW-0067">ATP-binding</keyword>
<organism evidence="7">
    <name type="scientific">Alexandrium monilatum</name>
    <dbReference type="NCBI Taxonomy" id="311494"/>
    <lineage>
        <taxon>Eukaryota</taxon>
        <taxon>Sar</taxon>
        <taxon>Alveolata</taxon>
        <taxon>Dinophyceae</taxon>
        <taxon>Gonyaulacales</taxon>
        <taxon>Pyrocystaceae</taxon>
        <taxon>Alexandrium</taxon>
    </lineage>
</organism>
<dbReference type="Gene3D" id="1.10.510.10">
    <property type="entry name" value="Transferase(Phosphotransferase) domain 1"/>
    <property type="match status" value="1"/>
</dbReference>
<dbReference type="PANTHER" id="PTHR24346">
    <property type="entry name" value="MAP/MICROTUBULE AFFINITY-REGULATING KINASE"/>
    <property type="match status" value="1"/>
</dbReference>
<dbReference type="Pfam" id="PF00069">
    <property type="entry name" value="Pkinase"/>
    <property type="match status" value="1"/>
</dbReference>
<dbReference type="PROSITE" id="PS00108">
    <property type="entry name" value="PROTEIN_KINASE_ST"/>
    <property type="match status" value="1"/>
</dbReference>
<proteinExistence type="predicted"/>
<keyword evidence="2" id="KW-0808">Transferase</keyword>
<dbReference type="AlphaFoldDB" id="A0A7S4VAL6"/>
<keyword evidence="3" id="KW-0547">Nucleotide-binding</keyword>
<dbReference type="Gene3D" id="3.30.200.20">
    <property type="entry name" value="Phosphorylase Kinase, domain 1"/>
    <property type="match status" value="1"/>
</dbReference>
<dbReference type="GO" id="GO:0035556">
    <property type="term" value="P:intracellular signal transduction"/>
    <property type="evidence" value="ECO:0007669"/>
    <property type="project" value="TreeGrafter"/>
</dbReference>
<dbReference type="GO" id="GO:0004674">
    <property type="term" value="F:protein serine/threonine kinase activity"/>
    <property type="evidence" value="ECO:0007669"/>
    <property type="project" value="UniProtKB-KW"/>
</dbReference>
<dbReference type="EMBL" id="HBNR01040952">
    <property type="protein sequence ID" value="CAE4599673.1"/>
    <property type="molecule type" value="Transcribed_RNA"/>
</dbReference>
<dbReference type="GO" id="GO:0005524">
    <property type="term" value="F:ATP binding"/>
    <property type="evidence" value="ECO:0007669"/>
    <property type="project" value="UniProtKB-KW"/>
</dbReference>
<dbReference type="InterPro" id="IPR011009">
    <property type="entry name" value="Kinase-like_dom_sf"/>
</dbReference>
<accession>A0A7S4VAL6</accession>
<protein>
    <recommendedName>
        <fullName evidence="6">Protein kinase domain-containing protein</fullName>
    </recommendedName>
</protein>
<evidence type="ECO:0000256" key="1">
    <source>
        <dbReference type="ARBA" id="ARBA00022527"/>
    </source>
</evidence>
<evidence type="ECO:0000256" key="3">
    <source>
        <dbReference type="ARBA" id="ARBA00022741"/>
    </source>
</evidence>
<dbReference type="PANTHER" id="PTHR24346:SF82">
    <property type="entry name" value="KP78A-RELATED"/>
    <property type="match status" value="1"/>
</dbReference>